<evidence type="ECO:0000313" key="1">
    <source>
        <dbReference type="EMBL" id="KAH9782971.1"/>
    </source>
</evidence>
<organism evidence="1 2">
    <name type="scientific">Citrus sinensis</name>
    <name type="common">Sweet orange</name>
    <name type="synonym">Citrus aurantium var. sinensis</name>
    <dbReference type="NCBI Taxonomy" id="2711"/>
    <lineage>
        <taxon>Eukaryota</taxon>
        <taxon>Viridiplantae</taxon>
        <taxon>Streptophyta</taxon>
        <taxon>Embryophyta</taxon>
        <taxon>Tracheophyta</taxon>
        <taxon>Spermatophyta</taxon>
        <taxon>Magnoliopsida</taxon>
        <taxon>eudicotyledons</taxon>
        <taxon>Gunneridae</taxon>
        <taxon>Pentapetalae</taxon>
        <taxon>rosids</taxon>
        <taxon>malvids</taxon>
        <taxon>Sapindales</taxon>
        <taxon>Rutaceae</taxon>
        <taxon>Aurantioideae</taxon>
        <taxon>Citrus</taxon>
    </lineage>
</organism>
<name>A0ACB8MB49_CITSI</name>
<keyword evidence="1" id="KW-0378">Hydrolase</keyword>
<dbReference type="Proteomes" id="UP000829398">
    <property type="component" value="Chromosome 3"/>
</dbReference>
<accession>A0ACB8MB49</accession>
<proteinExistence type="predicted"/>
<evidence type="ECO:0000313" key="2">
    <source>
        <dbReference type="Proteomes" id="UP000829398"/>
    </source>
</evidence>
<dbReference type="EMBL" id="CM039172">
    <property type="protein sequence ID" value="KAH9782971.1"/>
    <property type="molecule type" value="Genomic_DNA"/>
</dbReference>
<protein>
    <submittedName>
        <fullName evidence="1">ADP-ribosyl cyclase/cyclic ADP-ribose hydrolase</fullName>
    </submittedName>
</protein>
<gene>
    <name evidence="1" type="ORF">KPL71_009138</name>
</gene>
<keyword evidence="2" id="KW-1185">Reference proteome</keyword>
<reference evidence="2" key="1">
    <citation type="journal article" date="2023" name="Hortic. Res.">
        <title>A chromosome-level phased genome enabling allele-level studies in sweet orange: a case study on citrus Huanglongbing tolerance.</title>
        <authorList>
            <person name="Wu B."/>
            <person name="Yu Q."/>
            <person name="Deng Z."/>
            <person name="Duan Y."/>
            <person name="Luo F."/>
            <person name="Gmitter F. Jr."/>
        </authorList>
    </citation>
    <scope>NUCLEOTIDE SEQUENCE [LARGE SCALE GENOMIC DNA]</scope>
    <source>
        <strain evidence="2">cv. Valencia</strain>
    </source>
</reference>
<sequence length="307" mass="35362">MASTPSSSCKYDVFLSFRGEDTRCNFTIHLYAAFCQKKIKTFIDDEEISRGEKFSPAISKAIQGSKVSIIIFSKDYASSDWCLNELVKILYCKKINGQIVIPIFYHVDPSDVRKQNGSFGDPFVEHEKQFKNMPEKIQKWRAALTEASNLSGWDSMTISSFLQSVQSCKSRNWDEKSKQASFNKKEHDDESLSRDEVEMVMRKLTLVCSSEDEELPQKLGSAELSWLFEEKEPSLEEVKEAFDVFDENKDGFIDAMELQRVLCILGLKEGFELENCKKMIKTFDKNGDGRIDFKEFVKFMEKSFVES</sequence>
<comment type="caution">
    <text evidence="1">The sequence shown here is derived from an EMBL/GenBank/DDBJ whole genome shotgun (WGS) entry which is preliminary data.</text>
</comment>